<organism evidence="1 2">
    <name type="scientific">Elysia crispata</name>
    <name type="common">lettuce slug</name>
    <dbReference type="NCBI Taxonomy" id="231223"/>
    <lineage>
        <taxon>Eukaryota</taxon>
        <taxon>Metazoa</taxon>
        <taxon>Spiralia</taxon>
        <taxon>Lophotrochozoa</taxon>
        <taxon>Mollusca</taxon>
        <taxon>Gastropoda</taxon>
        <taxon>Heterobranchia</taxon>
        <taxon>Euthyneura</taxon>
        <taxon>Panpulmonata</taxon>
        <taxon>Sacoglossa</taxon>
        <taxon>Placobranchoidea</taxon>
        <taxon>Plakobranchidae</taxon>
        <taxon>Elysia</taxon>
    </lineage>
</organism>
<dbReference type="Proteomes" id="UP001283361">
    <property type="component" value="Unassembled WGS sequence"/>
</dbReference>
<evidence type="ECO:0000313" key="1">
    <source>
        <dbReference type="EMBL" id="KAK3800989.1"/>
    </source>
</evidence>
<accession>A0AAE1B7R0</accession>
<gene>
    <name evidence="1" type="ORF">RRG08_001237</name>
</gene>
<name>A0AAE1B7R0_9GAST</name>
<keyword evidence="2" id="KW-1185">Reference proteome</keyword>
<sequence length="101" mass="11132">MSGDCTSSSNSIMVHYVRRLYEFLQLDNGALCQEIVRVPPTRHLIQSGHGHTLLLPEFMSELFNAGGFSKTYTQCHITCQGDNDDSPQLNGINGVGKATNF</sequence>
<reference evidence="1" key="1">
    <citation type="journal article" date="2023" name="G3 (Bethesda)">
        <title>A reference genome for the long-term kleptoplast-retaining sea slug Elysia crispata morphotype clarki.</title>
        <authorList>
            <person name="Eastman K.E."/>
            <person name="Pendleton A.L."/>
            <person name="Shaikh M.A."/>
            <person name="Suttiyut T."/>
            <person name="Ogas R."/>
            <person name="Tomko P."/>
            <person name="Gavelis G."/>
            <person name="Widhalm J.R."/>
            <person name="Wisecaver J.H."/>
        </authorList>
    </citation>
    <scope>NUCLEOTIDE SEQUENCE</scope>
    <source>
        <strain evidence="1">ECLA1</strain>
    </source>
</reference>
<evidence type="ECO:0000313" key="2">
    <source>
        <dbReference type="Proteomes" id="UP001283361"/>
    </source>
</evidence>
<protein>
    <submittedName>
        <fullName evidence="1">Uncharacterized protein</fullName>
    </submittedName>
</protein>
<dbReference type="EMBL" id="JAWDGP010000384">
    <property type="protein sequence ID" value="KAK3800989.1"/>
    <property type="molecule type" value="Genomic_DNA"/>
</dbReference>
<proteinExistence type="predicted"/>
<comment type="caution">
    <text evidence="1">The sequence shown here is derived from an EMBL/GenBank/DDBJ whole genome shotgun (WGS) entry which is preliminary data.</text>
</comment>
<dbReference type="AlphaFoldDB" id="A0AAE1B7R0"/>